<dbReference type="OrthoDB" id="2403262at2759"/>
<dbReference type="PANTHER" id="PTHR21252:SF2">
    <property type="entry name" value="MITOCHONDRIAL OUTER MEMBRANE PROTEIN SLC25A46"/>
    <property type="match status" value="1"/>
</dbReference>
<evidence type="ECO:0000256" key="6">
    <source>
        <dbReference type="ARBA" id="ARBA00022787"/>
    </source>
</evidence>
<feature type="compositionally biased region" description="Polar residues" evidence="11">
    <location>
        <begin position="227"/>
        <end position="246"/>
    </location>
</feature>
<keyword evidence="8" id="KW-0496">Mitochondrion</keyword>
<feature type="region of interest" description="Disordered" evidence="11">
    <location>
        <begin position="584"/>
        <end position="650"/>
    </location>
</feature>
<dbReference type="STRING" id="48709.A0A1D2MWW5"/>
<evidence type="ECO:0000256" key="1">
    <source>
        <dbReference type="ARBA" id="ARBA00004374"/>
    </source>
</evidence>
<dbReference type="Proteomes" id="UP000094527">
    <property type="component" value="Unassembled WGS sequence"/>
</dbReference>
<feature type="region of interest" description="Disordered" evidence="11">
    <location>
        <begin position="222"/>
        <end position="246"/>
    </location>
</feature>
<keyword evidence="9 10" id="KW-0472">Membrane</keyword>
<dbReference type="PANTHER" id="PTHR21252">
    <property type="entry name" value="TB1 PROTEIN-RELATED"/>
    <property type="match status" value="1"/>
</dbReference>
<reference evidence="12 13" key="1">
    <citation type="journal article" date="2016" name="Genome Biol. Evol.">
        <title>Gene Family Evolution Reflects Adaptation to Soil Environmental Stressors in the Genome of the Collembolan Orchesella cincta.</title>
        <authorList>
            <person name="Faddeeva-Vakhrusheva A."/>
            <person name="Derks M.F."/>
            <person name="Anvar S.Y."/>
            <person name="Agamennone V."/>
            <person name="Suring W."/>
            <person name="Smit S."/>
            <person name="van Straalen N.M."/>
            <person name="Roelofs D."/>
        </authorList>
    </citation>
    <scope>NUCLEOTIDE SEQUENCE [LARGE SCALE GENOMIC DNA]</scope>
    <source>
        <tissue evidence="12">Mixed pool</tissue>
    </source>
</reference>
<evidence type="ECO:0000313" key="13">
    <source>
        <dbReference type="Proteomes" id="UP000094527"/>
    </source>
</evidence>
<evidence type="ECO:0000256" key="9">
    <source>
        <dbReference type="ARBA" id="ARBA00023136"/>
    </source>
</evidence>
<evidence type="ECO:0000256" key="3">
    <source>
        <dbReference type="ARBA" id="ARBA00022448"/>
    </source>
</evidence>
<keyword evidence="6" id="KW-1000">Mitochondrion outer membrane</keyword>
<dbReference type="Pfam" id="PF00153">
    <property type="entry name" value="Mito_carr"/>
    <property type="match status" value="1"/>
</dbReference>
<keyword evidence="4 10" id="KW-0812">Transmembrane</keyword>
<dbReference type="InterPro" id="IPR039158">
    <property type="entry name" value="SLC25A46"/>
</dbReference>
<evidence type="ECO:0000313" key="12">
    <source>
        <dbReference type="EMBL" id="ODM97165.1"/>
    </source>
</evidence>
<evidence type="ECO:0000256" key="11">
    <source>
        <dbReference type="SAM" id="MobiDB-lite"/>
    </source>
</evidence>
<dbReference type="SUPFAM" id="SSF103506">
    <property type="entry name" value="Mitochondrial carrier"/>
    <property type="match status" value="1"/>
</dbReference>
<feature type="compositionally biased region" description="Polar residues" evidence="11">
    <location>
        <begin position="587"/>
        <end position="602"/>
    </location>
</feature>
<keyword evidence="13" id="KW-1185">Reference proteome</keyword>
<sequence>MGGVAWMLIALDSVGDSIHWETFKIYGFFDDCVDLNLPSEPSDRVQGNVTKDNNPPSGDQGHFQDDEDDDHDSLESELINLDYTFRPIVVESEREPIYLSPPEQTQRRQRTLQSFFQFFNSPERIRTRQDMAGISDYNRGFPSSGRVSAGYAIYDGDSGFQRSSEGVFGYAGRSSSRNENLEGYAPQGPGYGSPRMPYGPGTSAPDQIDFSGAAFDRRTPTRHFSLPINTPPGSASSQPESPEDPNIQNYASKGIGIAGLVAENLLSHPFIVFRRQCQVHVQSWRYHLFPFTLVSPMVHICQRQGMAVLWKGLGSTLVVRGMTLAVEDVISKVTPWPKEISRHSTLKAFMQHILLKSLSIAVITPFYSASLVETVQSEVASETAGFFDVFREGFWRLLAWPSTGRLVPLHVLIIPTVAHGILSYLIYTGIKSVSLSTIRRVRESKERKQGALSKDTSLSYHTETTASLIGHMVADILLFPLETIIHRLHLQGTRTIIDSLDSGFEVTPILTSYGGVLDCLRTTIDEEGFSGLYKGFGALILQYGVQMLLIRTVKVVLENTPLGGSNSGSQEKYSPYVIGGTTGSGTPISVHQSRSEPTNMNRSFDALNRHTPPMKEMQREYSSSSMTDYEGNGEPRLRSRFTTYSPTGIR</sequence>
<dbReference type="GO" id="GO:0005741">
    <property type="term" value="C:mitochondrial outer membrane"/>
    <property type="evidence" value="ECO:0007669"/>
    <property type="project" value="UniProtKB-SubCell"/>
</dbReference>
<keyword evidence="7" id="KW-1133">Transmembrane helix</keyword>
<feature type="region of interest" description="Disordered" evidence="11">
    <location>
        <begin position="40"/>
        <end position="72"/>
    </location>
</feature>
<dbReference type="GO" id="GO:0090149">
    <property type="term" value="P:mitochondrial membrane fission"/>
    <property type="evidence" value="ECO:0007669"/>
    <property type="project" value="InterPro"/>
</dbReference>
<organism evidence="12 13">
    <name type="scientific">Orchesella cincta</name>
    <name type="common">Springtail</name>
    <name type="synonym">Podura cincta</name>
    <dbReference type="NCBI Taxonomy" id="48709"/>
    <lineage>
        <taxon>Eukaryota</taxon>
        <taxon>Metazoa</taxon>
        <taxon>Ecdysozoa</taxon>
        <taxon>Arthropoda</taxon>
        <taxon>Hexapoda</taxon>
        <taxon>Collembola</taxon>
        <taxon>Entomobryomorpha</taxon>
        <taxon>Entomobryoidea</taxon>
        <taxon>Orchesellidae</taxon>
        <taxon>Orchesellinae</taxon>
        <taxon>Orchesella</taxon>
    </lineage>
</organism>
<evidence type="ECO:0000256" key="7">
    <source>
        <dbReference type="ARBA" id="ARBA00022989"/>
    </source>
</evidence>
<protein>
    <submittedName>
        <fullName evidence="12">Solute carrier family 25 member 46</fullName>
    </submittedName>
</protein>
<evidence type="ECO:0000256" key="8">
    <source>
        <dbReference type="ARBA" id="ARBA00023128"/>
    </source>
</evidence>
<comment type="subcellular location">
    <subcellularLocation>
        <location evidence="1">Mitochondrion outer membrane</location>
        <topology evidence="1">Multi-pass membrane protein</topology>
    </subcellularLocation>
</comment>
<keyword evidence="3" id="KW-0813">Transport</keyword>
<evidence type="ECO:0000256" key="5">
    <source>
        <dbReference type="ARBA" id="ARBA00022737"/>
    </source>
</evidence>
<dbReference type="PROSITE" id="PS50920">
    <property type="entry name" value="SOLCAR"/>
    <property type="match status" value="1"/>
</dbReference>
<evidence type="ECO:0000256" key="10">
    <source>
        <dbReference type="PROSITE-ProRule" id="PRU00282"/>
    </source>
</evidence>
<feature type="repeat" description="Solcar" evidence="10">
    <location>
        <begin position="458"/>
        <end position="560"/>
    </location>
</feature>
<feature type="compositionally biased region" description="Polar residues" evidence="11">
    <location>
        <begin position="640"/>
        <end position="650"/>
    </location>
</feature>
<evidence type="ECO:0000256" key="4">
    <source>
        <dbReference type="ARBA" id="ARBA00022692"/>
    </source>
</evidence>
<gene>
    <name evidence="12" type="ORF">Ocin01_09513</name>
</gene>
<dbReference type="AlphaFoldDB" id="A0A1D2MWW5"/>
<dbReference type="InterPro" id="IPR018108">
    <property type="entry name" value="MCP_transmembrane"/>
</dbReference>
<dbReference type="InterPro" id="IPR023395">
    <property type="entry name" value="MCP_dom_sf"/>
</dbReference>
<accession>A0A1D2MWW5</accession>
<comment type="caution">
    <text evidence="12">The sequence shown here is derived from an EMBL/GenBank/DDBJ whole genome shotgun (WGS) entry which is preliminary data.</text>
</comment>
<dbReference type="EMBL" id="LJIJ01000467">
    <property type="protein sequence ID" value="ODM97165.1"/>
    <property type="molecule type" value="Genomic_DNA"/>
</dbReference>
<feature type="compositionally biased region" description="Polar residues" evidence="11">
    <location>
        <begin position="45"/>
        <end position="57"/>
    </location>
</feature>
<name>A0A1D2MWW5_ORCCI</name>
<dbReference type="Gene3D" id="1.50.40.10">
    <property type="entry name" value="Mitochondrial carrier domain"/>
    <property type="match status" value="2"/>
</dbReference>
<comment type="similarity">
    <text evidence="2">Belongs to the mitochondrial carrier (TC 2.A.29) family.</text>
</comment>
<keyword evidence="5" id="KW-0677">Repeat</keyword>
<feature type="region of interest" description="Disordered" evidence="11">
    <location>
        <begin position="171"/>
        <end position="209"/>
    </location>
</feature>
<proteinExistence type="inferred from homology"/>
<evidence type="ECO:0000256" key="2">
    <source>
        <dbReference type="ARBA" id="ARBA00006375"/>
    </source>
</evidence>